<sequence>MFQCGAPSWRRMMTYPSGWRPVERPGMIRMMLGTVARDTPPGDRPPLKCTRCVPTDVSHDSIRLSQSLTWWWNAACAPSTALP</sequence>
<accession>A0A8J6EIA8</accession>
<dbReference type="Proteomes" id="UP000770717">
    <property type="component" value="Unassembled WGS sequence"/>
</dbReference>
<name>A0A8J6EIA8_ELECQ</name>
<protein>
    <submittedName>
        <fullName evidence="1">Uncharacterized protein</fullName>
    </submittedName>
</protein>
<keyword evidence="2" id="KW-1185">Reference proteome</keyword>
<proteinExistence type="predicted"/>
<evidence type="ECO:0000313" key="2">
    <source>
        <dbReference type="Proteomes" id="UP000770717"/>
    </source>
</evidence>
<organism evidence="1 2">
    <name type="scientific">Eleutherodactylus coqui</name>
    <name type="common">Puerto Rican coqui</name>
    <dbReference type="NCBI Taxonomy" id="57060"/>
    <lineage>
        <taxon>Eukaryota</taxon>
        <taxon>Metazoa</taxon>
        <taxon>Chordata</taxon>
        <taxon>Craniata</taxon>
        <taxon>Vertebrata</taxon>
        <taxon>Euteleostomi</taxon>
        <taxon>Amphibia</taxon>
        <taxon>Batrachia</taxon>
        <taxon>Anura</taxon>
        <taxon>Neobatrachia</taxon>
        <taxon>Hyloidea</taxon>
        <taxon>Eleutherodactylidae</taxon>
        <taxon>Eleutherodactylinae</taxon>
        <taxon>Eleutherodactylus</taxon>
        <taxon>Eleutherodactylus</taxon>
    </lineage>
</organism>
<dbReference type="AlphaFoldDB" id="A0A8J6EIA8"/>
<reference evidence="1" key="1">
    <citation type="thesis" date="2020" institute="ProQuest LLC" country="789 East Eisenhower Parkway, Ann Arbor, MI, USA">
        <title>Comparative Genomics and Chromosome Evolution.</title>
        <authorList>
            <person name="Mudd A.B."/>
        </authorList>
    </citation>
    <scope>NUCLEOTIDE SEQUENCE</scope>
    <source>
        <strain evidence="1">HN-11 Male</strain>
        <tissue evidence="1">Kidney and liver</tissue>
    </source>
</reference>
<gene>
    <name evidence="1" type="ORF">GDO78_020140</name>
</gene>
<dbReference type="EMBL" id="WNTK01000479">
    <property type="protein sequence ID" value="KAG9469585.1"/>
    <property type="molecule type" value="Genomic_DNA"/>
</dbReference>
<comment type="caution">
    <text evidence="1">The sequence shown here is derived from an EMBL/GenBank/DDBJ whole genome shotgun (WGS) entry which is preliminary data.</text>
</comment>
<evidence type="ECO:0000313" key="1">
    <source>
        <dbReference type="EMBL" id="KAG9469585.1"/>
    </source>
</evidence>